<comment type="subcellular location">
    <subcellularLocation>
        <location evidence="1 10">Nucleus</location>
    </subcellularLocation>
</comment>
<dbReference type="AlphaFoldDB" id="A0A6A6SX27"/>
<evidence type="ECO:0000313" key="12">
    <source>
        <dbReference type="EMBL" id="KAF2651531.1"/>
    </source>
</evidence>
<evidence type="ECO:0000256" key="10">
    <source>
        <dbReference type="RuleBase" id="RU364060"/>
    </source>
</evidence>
<evidence type="ECO:0000256" key="3">
    <source>
        <dbReference type="ARBA" id="ARBA00011837"/>
    </source>
</evidence>
<dbReference type="EMBL" id="MU004423">
    <property type="protein sequence ID" value="KAF2651531.1"/>
    <property type="molecule type" value="Genomic_DNA"/>
</dbReference>
<sequence>MAENKQQQEEPEFLSAYYPDPPPFYKHFTRENQERLQQFKSDDGITDDGAGSGGLPAAQLLSLPPELRCLVPPEPPADDAEYHVFGEATTGRGVDAFDRDMEYIGRGLLDEGTIKNWIHEHLYPVPPADQNADGVQVQWTVDRQTYLLRFVRSILLNYLELLGILANNPASEDKDEKLRNILNLVTNAHALVNEYRPHQARETLINMMEDQLEKKKAEVEDVRQMKQKVEDVLAELARQGPDGAASAAQEENAAQSAEEKRKHVQRDTWHVLDELLGH</sequence>
<dbReference type="Gene3D" id="6.10.140.200">
    <property type="match status" value="1"/>
</dbReference>
<organism evidence="12 13">
    <name type="scientific">Lophiostoma macrostomum CBS 122681</name>
    <dbReference type="NCBI Taxonomy" id="1314788"/>
    <lineage>
        <taxon>Eukaryota</taxon>
        <taxon>Fungi</taxon>
        <taxon>Dikarya</taxon>
        <taxon>Ascomycota</taxon>
        <taxon>Pezizomycotina</taxon>
        <taxon>Dothideomycetes</taxon>
        <taxon>Pleosporomycetidae</taxon>
        <taxon>Pleosporales</taxon>
        <taxon>Lophiostomataceae</taxon>
        <taxon>Lophiostoma</taxon>
    </lineage>
</organism>
<reference evidence="12" key="1">
    <citation type="journal article" date="2020" name="Stud. Mycol.">
        <title>101 Dothideomycetes genomes: a test case for predicting lifestyles and emergence of pathogens.</title>
        <authorList>
            <person name="Haridas S."/>
            <person name="Albert R."/>
            <person name="Binder M."/>
            <person name="Bloem J."/>
            <person name="Labutti K."/>
            <person name="Salamov A."/>
            <person name="Andreopoulos B."/>
            <person name="Baker S."/>
            <person name="Barry K."/>
            <person name="Bills G."/>
            <person name="Bluhm B."/>
            <person name="Cannon C."/>
            <person name="Castanera R."/>
            <person name="Culley D."/>
            <person name="Daum C."/>
            <person name="Ezra D."/>
            <person name="Gonzalez J."/>
            <person name="Henrissat B."/>
            <person name="Kuo A."/>
            <person name="Liang C."/>
            <person name="Lipzen A."/>
            <person name="Lutzoni F."/>
            <person name="Magnuson J."/>
            <person name="Mondo S."/>
            <person name="Nolan M."/>
            <person name="Ohm R."/>
            <person name="Pangilinan J."/>
            <person name="Park H.-J."/>
            <person name="Ramirez L."/>
            <person name="Alfaro M."/>
            <person name="Sun H."/>
            <person name="Tritt A."/>
            <person name="Yoshinaga Y."/>
            <person name="Zwiers L.-H."/>
            <person name="Turgeon B."/>
            <person name="Goodwin S."/>
            <person name="Spatafora J."/>
            <person name="Crous P."/>
            <person name="Grigoriev I."/>
        </authorList>
    </citation>
    <scope>NUCLEOTIDE SEQUENCE</scope>
    <source>
        <strain evidence="12">CBS 122681</strain>
    </source>
</reference>
<dbReference type="Gene3D" id="6.10.140.1520">
    <property type="match status" value="1"/>
</dbReference>
<comment type="function">
    <text evidence="9">Component of the Mediator complex, a coactivator involved in the regulated transcription of nearly all RNA polymerase II-dependent genes. Mediator functions as a bridge to convey information from gene-specific regulatory proteins to the basal RNA polymerase II transcription machinery. Mediator is recruited to promoters by direct interactions with regulatory proteins and serves as a scaffold for the assembly of a functional preinitiation complex with RNA polymerase II and the general transcription factors.</text>
</comment>
<evidence type="ECO:0000256" key="6">
    <source>
        <dbReference type="ARBA" id="ARBA00023159"/>
    </source>
</evidence>
<keyword evidence="7 10" id="KW-0804">Transcription</keyword>
<dbReference type="SUPFAM" id="SSF140718">
    <property type="entry name" value="Mediator hinge subcomplex-like"/>
    <property type="match status" value="1"/>
</dbReference>
<evidence type="ECO:0000256" key="1">
    <source>
        <dbReference type="ARBA" id="ARBA00004123"/>
    </source>
</evidence>
<protein>
    <recommendedName>
        <fullName evidence="4 10">Mediator of RNA polymerase II transcription subunit 7</fullName>
    </recommendedName>
</protein>
<evidence type="ECO:0000256" key="9">
    <source>
        <dbReference type="ARBA" id="ARBA00025687"/>
    </source>
</evidence>
<dbReference type="PANTHER" id="PTHR21428:SF11">
    <property type="entry name" value="MEDIATOR OF RNA POLYMERASE II TRANSCRIPTION SUBUNIT 7"/>
    <property type="match status" value="1"/>
</dbReference>
<proteinExistence type="inferred from homology"/>
<dbReference type="Proteomes" id="UP000799324">
    <property type="component" value="Unassembled WGS sequence"/>
</dbReference>
<keyword evidence="8 10" id="KW-0539">Nucleus</keyword>
<evidence type="ECO:0000256" key="5">
    <source>
        <dbReference type="ARBA" id="ARBA00023015"/>
    </source>
</evidence>
<accession>A0A6A6SX27</accession>
<comment type="similarity">
    <text evidence="2 10">Belongs to the Mediator complex subunit 7 family.</text>
</comment>
<dbReference type="OrthoDB" id="10253553at2759"/>
<dbReference type="GO" id="GO:0016592">
    <property type="term" value="C:mediator complex"/>
    <property type="evidence" value="ECO:0007669"/>
    <property type="project" value="InterPro"/>
</dbReference>
<dbReference type="Pfam" id="PF05983">
    <property type="entry name" value="Med7"/>
    <property type="match status" value="1"/>
</dbReference>
<feature type="region of interest" description="Disordered" evidence="11">
    <location>
        <begin position="239"/>
        <end position="267"/>
    </location>
</feature>
<dbReference type="GO" id="GO:0070847">
    <property type="term" value="C:core mediator complex"/>
    <property type="evidence" value="ECO:0007669"/>
    <property type="project" value="TreeGrafter"/>
</dbReference>
<evidence type="ECO:0000256" key="2">
    <source>
        <dbReference type="ARBA" id="ARBA00009994"/>
    </source>
</evidence>
<evidence type="ECO:0000256" key="4">
    <source>
        <dbReference type="ARBA" id="ARBA00020631"/>
    </source>
</evidence>
<dbReference type="InterPro" id="IPR009244">
    <property type="entry name" value="Mediatior_Med7"/>
</dbReference>
<dbReference type="InterPro" id="IPR044888">
    <property type="entry name" value="Mediatior_Med7_sf"/>
</dbReference>
<comment type="subunit">
    <text evidence="3 10">Component of the Mediator complex.</text>
</comment>
<gene>
    <name evidence="12" type="ORF">K491DRAFT_606679</name>
</gene>
<evidence type="ECO:0000256" key="8">
    <source>
        <dbReference type="ARBA" id="ARBA00023242"/>
    </source>
</evidence>
<evidence type="ECO:0000256" key="11">
    <source>
        <dbReference type="SAM" id="MobiDB-lite"/>
    </source>
</evidence>
<feature type="region of interest" description="Disordered" evidence="11">
    <location>
        <begin position="35"/>
        <end position="57"/>
    </location>
</feature>
<feature type="compositionally biased region" description="Low complexity" evidence="11">
    <location>
        <begin position="244"/>
        <end position="256"/>
    </location>
</feature>
<dbReference type="InterPro" id="IPR037212">
    <property type="entry name" value="Med7/Med21-like"/>
</dbReference>
<keyword evidence="13" id="KW-1185">Reference proteome</keyword>
<dbReference type="GO" id="GO:0006357">
    <property type="term" value="P:regulation of transcription by RNA polymerase II"/>
    <property type="evidence" value="ECO:0007669"/>
    <property type="project" value="InterPro"/>
</dbReference>
<keyword evidence="5 10" id="KW-0805">Transcription regulation</keyword>
<dbReference type="PANTHER" id="PTHR21428">
    <property type="entry name" value="MEDIATOR OF RNA POLYMERASE II TRANSCRIPTION SUBUNIT 7"/>
    <property type="match status" value="1"/>
</dbReference>
<feature type="compositionally biased region" description="Basic and acidic residues" evidence="11">
    <location>
        <begin position="257"/>
        <end position="267"/>
    </location>
</feature>
<keyword evidence="6 10" id="KW-0010">Activator</keyword>
<evidence type="ECO:0000256" key="7">
    <source>
        <dbReference type="ARBA" id="ARBA00023163"/>
    </source>
</evidence>
<name>A0A6A6SX27_9PLEO</name>
<dbReference type="GO" id="GO:0003712">
    <property type="term" value="F:transcription coregulator activity"/>
    <property type="evidence" value="ECO:0007669"/>
    <property type="project" value="InterPro"/>
</dbReference>
<evidence type="ECO:0000313" key="13">
    <source>
        <dbReference type="Proteomes" id="UP000799324"/>
    </source>
</evidence>